<proteinExistence type="inferred from homology"/>
<dbReference type="InterPro" id="IPR010982">
    <property type="entry name" value="Lambda_DNA-bd_dom_sf"/>
</dbReference>
<protein>
    <submittedName>
        <fullName evidence="3">ImmA/IrrE family metallo-endopeptidase</fullName>
    </submittedName>
</protein>
<evidence type="ECO:0000259" key="2">
    <source>
        <dbReference type="PROSITE" id="PS50943"/>
    </source>
</evidence>
<comment type="similarity">
    <text evidence="1">Belongs to the short-chain fatty acyl-CoA assimilation regulator (ScfR) family.</text>
</comment>
<dbReference type="GO" id="GO:0003677">
    <property type="term" value="F:DNA binding"/>
    <property type="evidence" value="ECO:0007669"/>
    <property type="project" value="InterPro"/>
</dbReference>
<dbReference type="RefSeq" id="WP_088760245.1">
    <property type="nucleotide sequence ID" value="NZ_CP117188.1"/>
</dbReference>
<dbReference type="InterPro" id="IPR052345">
    <property type="entry name" value="Rad_response_metalloprotease"/>
</dbReference>
<evidence type="ECO:0000313" key="3">
    <source>
        <dbReference type="EMBL" id="ECJ4376920.1"/>
    </source>
</evidence>
<dbReference type="InterPro" id="IPR010359">
    <property type="entry name" value="IrrE_HExxH"/>
</dbReference>
<dbReference type="PANTHER" id="PTHR43236">
    <property type="entry name" value="ANTITOXIN HIGA1"/>
    <property type="match status" value="1"/>
</dbReference>
<dbReference type="PANTHER" id="PTHR43236:SF1">
    <property type="entry name" value="BLL7220 PROTEIN"/>
    <property type="match status" value="1"/>
</dbReference>
<dbReference type="Pfam" id="PF06114">
    <property type="entry name" value="Peptidase_M78"/>
    <property type="match status" value="1"/>
</dbReference>
<evidence type="ECO:0000256" key="1">
    <source>
        <dbReference type="ARBA" id="ARBA00007227"/>
    </source>
</evidence>
<reference evidence="3" key="1">
    <citation type="submission" date="2018-05" db="EMBL/GenBank/DDBJ databases">
        <authorList>
            <person name="Ashton P.M."/>
            <person name="Dallman T."/>
            <person name="Nair S."/>
            <person name="De Pinna E."/>
            <person name="Peters T."/>
            <person name="Grant K."/>
        </authorList>
    </citation>
    <scope>NUCLEOTIDE SEQUENCE [LARGE SCALE GENOMIC DNA]</scope>
    <source>
        <strain evidence="3">474878</strain>
    </source>
</reference>
<name>A0A3T3L3H4_SALDZ</name>
<dbReference type="AlphaFoldDB" id="A0A3T3L3H4"/>
<dbReference type="Gene3D" id="1.10.10.2910">
    <property type="match status" value="1"/>
</dbReference>
<sequence>MNINNADNKRLFNPSRLKLARIRRKLTLKELAEATGLSSRIVIEYEKAYCLYEPTPATVSAYSQALRYPESFFFGDDLESIDPSTVSFRSLRKTKAADQHAAIGAGGLGVIVASYFDAKFKLPAPTLPDMRGTAPEAAAEALREEWHLGKKSISNMIHLLEKHGVKVFFLSENTADIDAFSFWKGNVPYIFLNTKKTGERSRFDAAHELGHLIMHRHHDVLQGVDIEKEADAFASAFLMPRENVLAIKMAVPTLDKIIQLKSHWIVSAFALIVRMRNLGALSEWQYNSLIRDASARGYRYGEPGGIERERSLVIEKVLSMLQAEGVTLPVMSRKLNIPLDELSSLLFGFGSISGGGFSSSAPSPPLHLV</sequence>
<dbReference type="SUPFAM" id="SSF47413">
    <property type="entry name" value="lambda repressor-like DNA-binding domains"/>
    <property type="match status" value="1"/>
</dbReference>
<accession>A0A3T3L3H4</accession>
<comment type="caution">
    <text evidence="3">The sequence shown here is derived from an EMBL/GenBank/DDBJ whole genome shotgun (WGS) entry which is preliminary data.</text>
</comment>
<dbReference type="SMART" id="SM00530">
    <property type="entry name" value="HTH_XRE"/>
    <property type="match status" value="1"/>
</dbReference>
<dbReference type="Proteomes" id="UP000839781">
    <property type="component" value="Unassembled WGS sequence"/>
</dbReference>
<organism evidence="3">
    <name type="scientific">Salmonella diarizonae</name>
    <dbReference type="NCBI Taxonomy" id="59204"/>
    <lineage>
        <taxon>Bacteria</taxon>
        <taxon>Pseudomonadati</taxon>
        <taxon>Pseudomonadota</taxon>
        <taxon>Gammaproteobacteria</taxon>
        <taxon>Enterobacterales</taxon>
        <taxon>Enterobacteriaceae</taxon>
        <taxon>Salmonella</taxon>
    </lineage>
</organism>
<dbReference type="Gene3D" id="1.10.260.40">
    <property type="entry name" value="lambda repressor-like DNA-binding domains"/>
    <property type="match status" value="1"/>
</dbReference>
<dbReference type="CDD" id="cd00093">
    <property type="entry name" value="HTH_XRE"/>
    <property type="match status" value="1"/>
</dbReference>
<dbReference type="EMBL" id="AAIYJF010000003">
    <property type="protein sequence ID" value="ECJ4376920.1"/>
    <property type="molecule type" value="Genomic_DNA"/>
</dbReference>
<feature type="domain" description="HTH cro/C1-type" evidence="2">
    <location>
        <begin position="17"/>
        <end position="73"/>
    </location>
</feature>
<dbReference type="PROSITE" id="PS50943">
    <property type="entry name" value="HTH_CROC1"/>
    <property type="match status" value="1"/>
</dbReference>
<gene>
    <name evidence="3" type="ORF">DLB95_06340</name>
</gene>
<dbReference type="Pfam" id="PF01381">
    <property type="entry name" value="HTH_3"/>
    <property type="match status" value="1"/>
</dbReference>
<dbReference type="InterPro" id="IPR001387">
    <property type="entry name" value="Cro/C1-type_HTH"/>
</dbReference>